<accession>A0A242M909</accession>
<name>A0A242M909_CABSO</name>
<dbReference type="PANTHER" id="PTHR30011:SF16">
    <property type="entry name" value="C2H2 FINGER DOMAIN TRANSCRIPTION FACTOR (EUROFUNG)-RELATED"/>
    <property type="match status" value="1"/>
</dbReference>
<evidence type="ECO:0000256" key="1">
    <source>
        <dbReference type="ARBA" id="ARBA00022630"/>
    </source>
</evidence>
<evidence type="ECO:0000256" key="6">
    <source>
        <dbReference type="PIRSR" id="PIRSR000337-1"/>
    </source>
</evidence>
<evidence type="ECO:0000313" key="8">
    <source>
        <dbReference type="EMBL" id="OTP67174.1"/>
    </source>
</evidence>
<dbReference type="Gene3D" id="3.20.20.30">
    <property type="entry name" value="Luciferase-like domain"/>
    <property type="match status" value="1"/>
</dbReference>
<evidence type="ECO:0000313" key="9">
    <source>
        <dbReference type="Proteomes" id="UP000194546"/>
    </source>
</evidence>
<gene>
    <name evidence="8" type="ORF">PAMC26510_32515</name>
</gene>
<dbReference type="PIRSF" id="PIRSF000337">
    <property type="entry name" value="NTA_MOA"/>
    <property type="match status" value="1"/>
</dbReference>
<dbReference type="InterPro" id="IPR051260">
    <property type="entry name" value="Diverse_substr_monoxygenases"/>
</dbReference>
<dbReference type="GO" id="GO:0004497">
    <property type="term" value="F:monooxygenase activity"/>
    <property type="evidence" value="ECO:0007669"/>
    <property type="project" value="UniProtKB-KW"/>
</dbReference>
<organism evidence="8 9">
    <name type="scientific">Caballeronia sordidicola</name>
    <name type="common">Burkholderia sordidicola</name>
    <dbReference type="NCBI Taxonomy" id="196367"/>
    <lineage>
        <taxon>Bacteria</taxon>
        <taxon>Pseudomonadati</taxon>
        <taxon>Pseudomonadota</taxon>
        <taxon>Betaproteobacteria</taxon>
        <taxon>Burkholderiales</taxon>
        <taxon>Burkholderiaceae</taxon>
        <taxon>Caballeronia</taxon>
    </lineage>
</organism>
<evidence type="ECO:0000256" key="4">
    <source>
        <dbReference type="ARBA" id="ARBA00023033"/>
    </source>
</evidence>
<dbReference type="Proteomes" id="UP000194546">
    <property type="component" value="Unassembled WGS sequence"/>
</dbReference>
<comment type="caution">
    <text evidence="8">The sequence shown here is derived from an EMBL/GenBank/DDBJ whole genome shotgun (WGS) entry which is preliminary data.</text>
</comment>
<protein>
    <submittedName>
        <fullName evidence="8">Nitrilotriacetate monooxygenase component A</fullName>
    </submittedName>
</protein>
<evidence type="ECO:0000259" key="7">
    <source>
        <dbReference type="Pfam" id="PF00296"/>
    </source>
</evidence>
<feature type="binding site" evidence="6">
    <location>
        <position position="182"/>
    </location>
    <ligand>
        <name>FMN</name>
        <dbReference type="ChEBI" id="CHEBI:58210"/>
    </ligand>
</feature>
<sequence length="486" mass="52022">MTDLLVALNDGPLENGRLVNQSSGLAACRSNNGLSMTNLSPRRLHLNVNVLHSGFVPSAWRLADADPHAFIDVKHYVRVAQIAEAAKFDAVFLADNASIADQIDFRPITALEPTILLASIAAATSHIGVIGTASTSYNEPYNIARRFATLDHVSGGRAGWNVVTTADLGSARNFGRAAVPDHAERYARAAEFTSVVKALWDSWEAGAIVGNKATGLFADTDQVHPLGHQGTHFSVQGPLNVPRSPQGHPVLVQAGASGDGRDLAARHAEAVFSASQSFDESLGYARDLKTRAAAYGRGPDAVKVLAGLTTIIGATEAEALRRRDQLVDLIPWSYSLTRLAGTLGITPDRLKLDEKLPDNLTLPGQGNGNHTFFHATLAQGRQHGYTVRELIRALAGGGGHRVIVGTPEQVADDIERWFKAGAADGFNLMPDTLPGGLQDFVDGVIPILQRRGVFRREYEGTTLRDHLGLAVPENRYTAERAAVLAV</sequence>
<keyword evidence="4 8" id="KW-0503">Monooxygenase</keyword>
<keyword evidence="2 6" id="KW-0288">FMN</keyword>
<dbReference type="EMBL" id="NBTY01000198">
    <property type="protein sequence ID" value="OTP67174.1"/>
    <property type="molecule type" value="Genomic_DNA"/>
</dbReference>
<dbReference type="GO" id="GO:0016705">
    <property type="term" value="F:oxidoreductase activity, acting on paired donors, with incorporation or reduction of molecular oxygen"/>
    <property type="evidence" value="ECO:0007669"/>
    <property type="project" value="InterPro"/>
</dbReference>
<reference evidence="8 9" key="1">
    <citation type="submission" date="2017-03" db="EMBL/GenBank/DDBJ databases">
        <title>Genome analysis of strain PAMC 26510.</title>
        <authorList>
            <person name="Oh H.-M."/>
            <person name="Yang J.-A."/>
        </authorList>
    </citation>
    <scope>NUCLEOTIDE SEQUENCE [LARGE SCALE GENOMIC DNA]</scope>
    <source>
        <strain evidence="8 9">PAMC 26510</strain>
    </source>
</reference>
<evidence type="ECO:0000256" key="2">
    <source>
        <dbReference type="ARBA" id="ARBA00022643"/>
    </source>
</evidence>
<dbReference type="InterPro" id="IPR016215">
    <property type="entry name" value="NTA_MOA"/>
</dbReference>
<proteinExistence type="inferred from homology"/>
<feature type="domain" description="Luciferase-like" evidence="7">
    <location>
        <begin position="68"/>
        <end position="422"/>
    </location>
</feature>
<dbReference type="CDD" id="cd01095">
    <property type="entry name" value="Nitrilotriacetate_monoxgenase"/>
    <property type="match status" value="1"/>
</dbReference>
<evidence type="ECO:0000256" key="5">
    <source>
        <dbReference type="ARBA" id="ARBA00033748"/>
    </source>
</evidence>
<feature type="binding site" evidence="6">
    <location>
        <position position="257"/>
    </location>
    <ligand>
        <name>FMN</name>
        <dbReference type="ChEBI" id="CHEBI:58210"/>
    </ligand>
</feature>
<dbReference type="InterPro" id="IPR036661">
    <property type="entry name" value="Luciferase-like_sf"/>
</dbReference>
<feature type="binding site" evidence="6">
    <location>
        <position position="95"/>
    </location>
    <ligand>
        <name>FMN</name>
        <dbReference type="ChEBI" id="CHEBI:58210"/>
    </ligand>
</feature>
<feature type="binding site" evidence="6">
    <location>
        <position position="132"/>
    </location>
    <ligand>
        <name>FMN</name>
        <dbReference type="ChEBI" id="CHEBI:58210"/>
    </ligand>
</feature>
<keyword evidence="3" id="KW-0560">Oxidoreductase</keyword>
<dbReference type="PANTHER" id="PTHR30011">
    <property type="entry name" value="ALKANESULFONATE MONOOXYGENASE-RELATED"/>
    <property type="match status" value="1"/>
</dbReference>
<dbReference type="Pfam" id="PF00296">
    <property type="entry name" value="Bac_luciferase"/>
    <property type="match status" value="1"/>
</dbReference>
<dbReference type="NCBIfam" id="TIGR03860">
    <property type="entry name" value="FMN_nitrolo"/>
    <property type="match status" value="1"/>
</dbReference>
<dbReference type="InterPro" id="IPR011251">
    <property type="entry name" value="Luciferase-like_dom"/>
</dbReference>
<comment type="similarity">
    <text evidence="5">Belongs to the NtaA/SnaA/DszA monooxygenase family.</text>
</comment>
<keyword evidence="1 6" id="KW-0285">Flavoprotein</keyword>
<feature type="binding site" evidence="6">
    <location>
        <position position="186"/>
    </location>
    <ligand>
        <name>FMN</name>
        <dbReference type="ChEBI" id="CHEBI:58210"/>
    </ligand>
</feature>
<dbReference type="AlphaFoldDB" id="A0A242M909"/>
<dbReference type="SUPFAM" id="SSF51679">
    <property type="entry name" value="Bacterial luciferase-like"/>
    <property type="match status" value="1"/>
</dbReference>
<evidence type="ECO:0000256" key="3">
    <source>
        <dbReference type="ARBA" id="ARBA00023002"/>
    </source>
</evidence>